<organism evidence="2 3">
    <name type="scientific">Cnuella takakiae</name>
    <dbReference type="NCBI Taxonomy" id="1302690"/>
    <lineage>
        <taxon>Bacteria</taxon>
        <taxon>Pseudomonadati</taxon>
        <taxon>Bacteroidota</taxon>
        <taxon>Chitinophagia</taxon>
        <taxon>Chitinophagales</taxon>
        <taxon>Chitinophagaceae</taxon>
        <taxon>Cnuella</taxon>
    </lineage>
</organism>
<dbReference type="Gene3D" id="2.120.10.30">
    <property type="entry name" value="TolB, C-terminal domain"/>
    <property type="match status" value="1"/>
</dbReference>
<sequence>MVRLTLALLLICTQSFAQQFGGFSPYTRWQQINTDTARIIFQAPSEALAQRVATLVHRMAATKPTALGNRLQKINIVLHNNTTLANGYVGLGPFRSEYYLIPGSDLFEQGAIPFHEQLAIHEYRHVQQYNNMYRGLTKAFRVVLGEEGQALANALTVPNWFFEGDAVHAETALTPQGRGRTPYFTSGPLSIWEAGRDYSLMKWMNGSLKDYVPNHYQFGYLLANFGYKTYGEDFWQKVIADASAFRRLPTPMRSAIKAHTGKSFRTFVADAFANYQQEAEVEKRSQPAGLVRNQYFPMAIGKDSLLYLEQTYRSLSRFMLQDAKGTHIINLRDISSENWLSYRNGTIAYTAYATDPRWNLTDYSNIVLLDIATRKERTLTRKARYFTPDLSPSGKKIVAVHVDSATRTRLHILNANTGALLQELVVGEGTFFFHPRFLDEDHIVVVHRRRNGSVALHQWDLQTGKQQILVYGGFNAMGYPFVQGKKVFFSASASGSDDVYAYDVTNDQLSRYTRASTGNYFVSVHGDSLLFSNFTVNGLRIQGFPVQGVPLSKEALAGVSPRFAVAGDSINLLQTETQRFATSRYAKGTGLLNLHSWRPFYEDPELSFTALSNNILNTLDASAFYRYNQNERSHAFGANLAYGGFYPVLTAGADYTFNRQLRTTRGTQVFQQWETRAGYTIPLNFTQGKTYKILRFGSSINFNRLMPQHKENPFLARNRTYLAHAISWSQYLPRARQHIFPKLGYTLSPSYRHQLGGNRYQWLASGQLYLPSWRNHSLVLSGAVQATDTALALFSNRFANARGYADYYLPRMWRVSANYHFPIAYPDWGFGGLVYLLRLRSNLYYDYSEVWQYNQADRRRLRSAGTELFFDLKLMNQLETSIGIRYSYLLDPGFSRGNRNVFAIILPTDLIPR</sequence>
<feature type="chain" id="PRO_5012725377" description="WD40-like Beta Propeller Repeat" evidence="1">
    <location>
        <begin position="18"/>
        <end position="913"/>
    </location>
</feature>
<dbReference type="Proteomes" id="UP000184368">
    <property type="component" value="Unassembled WGS sequence"/>
</dbReference>
<reference evidence="2 3" key="1">
    <citation type="submission" date="2016-11" db="EMBL/GenBank/DDBJ databases">
        <authorList>
            <person name="Jaros S."/>
            <person name="Januszkiewicz K."/>
            <person name="Wedrychowicz H."/>
        </authorList>
    </citation>
    <scope>NUCLEOTIDE SEQUENCE [LARGE SCALE GENOMIC DNA]</scope>
    <source>
        <strain evidence="2 3">DSM 26897</strain>
    </source>
</reference>
<dbReference type="SUPFAM" id="SSF82171">
    <property type="entry name" value="DPP6 N-terminal domain-like"/>
    <property type="match status" value="1"/>
</dbReference>
<feature type="signal peptide" evidence="1">
    <location>
        <begin position="1"/>
        <end position="17"/>
    </location>
</feature>
<gene>
    <name evidence="2" type="ORF">SAMN05444008_1088</name>
</gene>
<evidence type="ECO:0000313" key="3">
    <source>
        <dbReference type="Proteomes" id="UP000184368"/>
    </source>
</evidence>
<dbReference type="InterPro" id="IPR011042">
    <property type="entry name" value="6-blade_b-propeller_TolB-like"/>
</dbReference>
<dbReference type="STRING" id="1302690.BUE76_17315"/>
<evidence type="ECO:0000313" key="2">
    <source>
        <dbReference type="EMBL" id="SHF43800.1"/>
    </source>
</evidence>
<name>A0A1M5BN19_9BACT</name>
<dbReference type="RefSeq" id="WP_073043192.1">
    <property type="nucleotide sequence ID" value="NZ_FQUO01000008.1"/>
</dbReference>
<proteinExistence type="predicted"/>
<evidence type="ECO:0000256" key="1">
    <source>
        <dbReference type="SAM" id="SignalP"/>
    </source>
</evidence>
<keyword evidence="1" id="KW-0732">Signal</keyword>
<dbReference type="PANTHER" id="PTHR36842:SF1">
    <property type="entry name" value="PROTEIN TOLB"/>
    <property type="match status" value="1"/>
</dbReference>
<dbReference type="EMBL" id="FQUO01000008">
    <property type="protein sequence ID" value="SHF43800.1"/>
    <property type="molecule type" value="Genomic_DNA"/>
</dbReference>
<dbReference type="OrthoDB" id="9799878at2"/>
<dbReference type="PANTHER" id="PTHR36842">
    <property type="entry name" value="PROTEIN TOLB HOMOLOG"/>
    <property type="match status" value="1"/>
</dbReference>
<dbReference type="AlphaFoldDB" id="A0A1M5BN19"/>
<accession>A0A1M5BN19</accession>
<evidence type="ECO:0008006" key="4">
    <source>
        <dbReference type="Google" id="ProtNLM"/>
    </source>
</evidence>
<protein>
    <recommendedName>
        <fullName evidence="4">WD40-like Beta Propeller Repeat</fullName>
    </recommendedName>
</protein>
<keyword evidence="3" id="KW-1185">Reference proteome</keyword>